<feature type="compositionally biased region" description="Acidic residues" evidence="12">
    <location>
        <begin position="2335"/>
        <end position="2381"/>
    </location>
</feature>
<dbReference type="PROSITE" id="PS50237">
    <property type="entry name" value="HECT"/>
    <property type="match status" value="1"/>
</dbReference>
<evidence type="ECO:0000256" key="12">
    <source>
        <dbReference type="SAM" id="MobiDB-lite"/>
    </source>
</evidence>
<dbReference type="GO" id="GO:0005737">
    <property type="term" value="C:cytoplasm"/>
    <property type="evidence" value="ECO:0007669"/>
    <property type="project" value="TreeGrafter"/>
</dbReference>
<proteinExistence type="inferred from homology"/>
<dbReference type="CDD" id="cd00078">
    <property type="entry name" value="HECTc"/>
    <property type="match status" value="1"/>
</dbReference>
<feature type="compositionally biased region" description="Acidic residues" evidence="12">
    <location>
        <begin position="2507"/>
        <end position="2527"/>
    </location>
</feature>
<feature type="compositionally biased region" description="Low complexity" evidence="12">
    <location>
        <begin position="290"/>
        <end position="302"/>
    </location>
</feature>
<dbReference type="Pfam" id="PF06025">
    <property type="entry name" value="DUF913"/>
    <property type="match status" value="1"/>
</dbReference>
<protein>
    <recommendedName>
        <fullName evidence="4">HECT-type E3 ubiquitin transferase</fullName>
        <ecNumber evidence="4">2.3.2.26</ecNumber>
    </recommendedName>
</protein>
<feature type="compositionally biased region" description="Low complexity" evidence="12">
    <location>
        <begin position="2034"/>
        <end position="2051"/>
    </location>
</feature>
<evidence type="ECO:0000256" key="9">
    <source>
        <dbReference type="ARBA" id="ARBA00023242"/>
    </source>
</evidence>
<dbReference type="FunFam" id="3.30.2160.10:FF:000001">
    <property type="entry name" value="E3 ubiquitin-protein ligase NEDD4-like"/>
    <property type="match status" value="1"/>
</dbReference>
<feature type="compositionally biased region" description="Polar residues" evidence="12">
    <location>
        <begin position="1125"/>
        <end position="1148"/>
    </location>
</feature>
<evidence type="ECO:0000313" key="15">
    <source>
        <dbReference type="Proteomes" id="UP000799772"/>
    </source>
</evidence>
<feature type="compositionally biased region" description="Low complexity" evidence="12">
    <location>
        <begin position="2845"/>
        <end position="2858"/>
    </location>
</feature>
<feature type="region of interest" description="Disordered" evidence="12">
    <location>
        <begin position="2596"/>
        <end position="2645"/>
    </location>
</feature>
<feature type="compositionally biased region" description="Polar residues" evidence="12">
    <location>
        <begin position="2018"/>
        <end position="2028"/>
    </location>
</feature>
<dbReference type="Gene3D" id="3.90.1750.10">
    <property type="entry name" value="Hect, E3 ligase catalytic domains"/>
    <property type="match status" value="1"/>
</dbReference>
<dbReference type="Pfam" id="PF14377">
    <property type="entry name" value="UBM"/>
    <property type="match status" value="3"/>
</dbReference>
<dbReference type="GO" id="GO:0000209">
    <property type="term" value="P:protein polyubiquitination"/>
    <property type="evidence" value="ECO:0007669"/>
    <property type="project" value="TreeGrafter"/>
</dbReference>
<feature type="compositionally biased region" description="Basic and acidic residues" evidence="12">
    <location>
        <begin position="2948"/>
        <end position="2963"/>
    </location>
</feature>
<feature type="region of interest" description="Disordered" evidence="12">
    <location>
        <begin position="1521"/>
        <end position="1553"/>
    </location>
</feature>
<feature type="domain" description="HECT" evidence="13">
    <location>
        <begin position="3636"/>
        <end position="3972"/>
    </location>
</feature>
<feature type="region of interest" description="Disordered" evidence="12">
    <location>
        <begin position="2774"/>
        <end position="2870"/>
    </location>
</feature>
<evidence type="ECO:0000256" key="2">
    <source>
        <dbReference type="ARBA" id="ARBA00004123"/>
    </source>
</evidence>
<feature type="compositionally biased region" description="Acidic residues" evidence="12">
    <location>
        <begin position="2392"/>
        <end position="2420"/>
    </location>
</feature>
<dbReference type="EMBL" id="ML978129">
    <property type="protein sequence ID" value="KAF2096815.1"/>
    <property type="molecule type" value="Genomic_DNA"/>
</dbReference>
<feature type="region of interest" description="Disordered" evidence="12">
    <location>
        <begin position="1120"/>
        <end position="1153"/>
    </location>
</feature>
<feature type="compositionally biased region" description="Basic and acidic residues" evidence="12">
    <location>
        <begin position="1931"/>
        <end position="1942"/>
    </location>
</feature>
<dbReference type="Proteomes" id="UP000799772">
    <property type="component" value="Unassembled WGS sequence"/>
</dbReference>
<feature type="region of interest" description="Disordered" evidence="12">
    <location>
        <begin position="2948"/>
        <end position="2977"/>
    </location>
</feature>
<feature type="region of interest" description="Disordered" evidence="12">
    <location>
        <begin position="1482"/>
        <end position="1508"/>
    </location>
</feature>
<feature type="compositionally biased region" description="Polar residues" evidence="12">
    <location>
        <begin position="1915"/>
        <end position="1927"/>
    </location>
</feature>
<feature type="region of interest" description="Disordered" evidence="12">
    <location>
        <begin position="2012"/>
        <end position="2054"/>
    </location>
</feature>
<dbReference type="OrthoDB" id="8068875at2759"/>
<keyword evidence="9" id="KW-0539">Nucleus</keyword>
<dbReference type="EC" id="2.3.2.26" evidence="4"/>
<gene>
    <name evidence="14" type="ORF">NA57DRAFT_42813</name>
</gene>
<dbReference type="GO" id="GO:0005634">
    <property type="term" value="C:nucleus"/>
    <property type="evidence" value="ECO:0007669"/>
    <property type="project" value="UniProtKB-SubCell"/>
</dbReference>
<keyword evidence="5" id="KW-0813">Transport</keyword>
<evidence type="ECO:0000256" key="10">
    <source>
        <dbReference type="ARBA" id="ARBA00034494"/>
    </source>
</evidence>
<dbReference type="FunFam" id="3.30.2410.10:FF:000004">
    <property type="entry name" value="E3 ubiquitin-protein ligase HUWE1, variant"/>
    <property type="match status" value="1"/>
</dbReference>
<evidence type="ECO:0000259" key="13">
    <source>
        <dbReference type="PROSITE" id="PS50237"/>
    </source>
</evidence>
<evidence type="ECO:0000256" key="4">
    <source>
        <dbReference type="ARBA" id="ARBA00012485"/>
    </source>
</evidence>
<comment type="similarity">
    <text evidence="10">Belongs to the UPL family. TOM1/PTR1 subfamily.</text>
</comment>
<keyword evidence="8" id="KW-0509">mRNA transport</keyword>
<feature type="compositionally biased region" description="Polar residues" evidence="12">
    <location>
        <begin position="324"/>
        <end position="337"/>
    </location>
</feature>
<comment type="pathway">
    <text evidence="3">Protein modification; protein ubiquitination.</text>
</comment>
<dbReference type="Gene3D" id="3.30.2410.10">
    <property type="entry name" value="Hect, E3 ligase catalytic domain"/>
    <property type="match status" value="1"/>
</dbReference>
<evidence type="ECO:0000256" key="6">
    <source>
        <dbReference type="ARBA" id="ARBA00022679"/>
    </source>
</evidence>
<feature type="compositionally biased region" description="Basic and acidic residues" evidence="12">
    <location>
        <begin position="1521"/>
        <end position="1530"/>
    </location>
</feature>
<feature type="region of interest" description="Disordered" evidence="12">
    <location>
        <begin position="2506"/>
        <end position="2527"/>
    </location>
</feature>
<comment type="subcellular location">
    <subcellularLocation>
        <location evidence="2">Nucleus</location>
    </subcellularLocation>
</comment>
<evidence type="ECO:0000256" key="8">
    <source>
        <dbReference type="ARBA" id="ARBA00022816"/>
    </source>
</evidence>
<feature type="region of interest" description="Disordered" evidence="12">
    <location>
        <begin position="218"/>
        <end position="237"/>
    </location>
</feature>
<dbReference type="Gene3D" id="3.30.2160.10">
    <property type="entry name" value="Hect, E3 ligase catalytic domain"/>
    <property type="match status" value="1"/>
</dbReference>
<comment type="caution">
    <text evidence="14">The sequence shown here is derived from an EMBL/GenBank/DDBJ whole genome shotgun (WGS) entry which is preliminary data.</text>
</comment>
<feature type="region of interest" description="Disordered" evidence="12">
    <location>
        <begin position="3251"/>
        <end position="3334"/>
    </location>
</feature>
<dbReference type="GO" id="GO:0051028">
    <property type="term" value="P:mRNA transport"/>
    <property type="evidence" value="ECO:0007669"/>
    <property type="project" value="UniProtKB-KW"/>
</dbReference>
<feature type="compositionally biased region" description="Basic and acidic residues" evidence="12">
    <location>
        <begin position="2777"/>
        <end position="2836"/>
    </location>
</feature>
<evidence type="ECO:0000256" key="7">
    <source>
        <dbReference type="ARBA" id="ARBA00022786"/>
    </source>
</evidence>
<feature type="region of interest" description="Disordered" evidence="12">
    <location>
        <begin position="1570"/>
        <end position="1596"/>
    </location>
</feature>
<feature type="region of interest" description="Disordered" evidence="12">
    <location>
        <begin position="3130"/>
        <end position="3152"/>
    </location>
</feature>
<dbReference type="InterPro" id="IPR035983">
    <property type="entry name" value="Hect_E3_ubiquitin_ligase"/>
</dbReference>
<feature type="compositionally biased region" description="Basic and acidic residues" evidence="12">
    <location>
        <begin position="3312"/>
        <end position="3325"/>
    </location>
</feature>
<organism evidence="14 15">
    <name type="scientific">Rhizodiscina lignyota</name>
    <dbReference type="NCBI Taxonomy" id="1504668"/>
    <lineage>
        <taxon>Eukaryota</taxon>
        <taxon>Fungi</taxon>
        <taxon>Dikarya</taxon>
        <taxon>Ascomycota</taxon>
        <taxon>Pezizomycotina</taxon>
        <taxon>Dothideomycetes</taxon>
        <taxon>Pleosporomycetidae</taxon>
        <taxon>Aulographales</taxon>
        <taxon>Rhizodiscinaceae</taxon>
        <taxon>Rhizodiscina</taxon>
    </lineage>
</organism>
<dbReference type="InterPro" id="IPR050409">
    <property type="entry name" value="E3_ubiq-protein_ligase"/>
</dbReference>
<reference evidence="14" key="1">
    <citation type="journal article" date="2020" name="Stud. Mycol.">
        <title>101 Dothideomycetes genomes: a test case for predicting lifestyles and emergence of pathogens.</title>
        <authorList>
            <person name="Haridas S."/>
            <person name="Albert R."/>
            <person name="Binder M."/>
            <person name="Bloem J."/>
            <person name="Labutti K."/>
            <person name="Salamov A."/>
            <person name="Andreopoulos B."/>
            <person name="Baker S."/>
            <person name="Barry K."/>
            <person name="Bills G."/>
            <person name="Bluhm B."/>
            <person name="Cannon C."/>
            <person name="Castanera R."/>
            <person name="Culley D."/>
            <person name="Daum C."/>
            <person name="Ezra D."/>
            <person name="Gonzalez J."/>
            <person name="Henrissat B."/>
            <person name="Kuo A."/>
            <person name="Liang C."/>
            <person name="Lipzen A."/>
            <person name="Lutzoni F."/>
            <person name="Magnuson J."/>
            <person name="Mondo S."/>
            <person name="Nolan M."/>
            <person name="Ohm R."/>
            <person name="Pangilinan J."/>
            <person name="Park H.-J."/>
            <person name="Ramirez L."/>
            <person name="Alfaro M."/>
            <person name="Sun H."/>
            <person name="Tritt A."/>
            <person name="Yoshinaga Y."/>
            <person name="Zwiers L.-H."/>
            <person name="Turgeon B."/>
            <person name="Goodwin S."/>
            <person name="Spatafora J."/>
            <person name="Crous P."/>
            <person name="Grigoriev I."/>
        </authorList>
    </citation>
    <scope>NUCLEOTIDE SEQUENCE</scope>
    <source>
        <strain evidence="14">CBS 133067</strain>
    </source>
</reference>
<feature type="compositionally biased region" description="Basic and acidic residues" evidence="12">
    <location>
        <begin position="3251"/>
        <end position="3260"/>
    </location>
</feature>
<dbReference type="Pfam" id="PF00632">
    <property type="entry name" value="HECT"/>
    <property type="match status" value="1"/>
</dbReference>
<feature type="compositionally biased region" description="Polar residues" evidence="12">
    <location>
        <begin position="2324"/>
        <end position="2334"/>
    </location>
</feature>
<dbReference type="FunFam" id="3.90.1750.10:FF:000003">
    <property type="entry name" value="E3 ubiquitin-protein ligase UPL1"/>
    <property type="match status" value="1"/>
</dbReference>
<dbReference type="GO" id="GO:0006511">
    <property type="term" value="P:ubiquitin-dependent protein catabolic process"/>
    <property type="evidence" value="ECO:0007669"/>
    <property type="project" value="TreeGrafter"/>
</dbReference>
<sequence>MGKIHKTATARHEVSLSPAISEFISKATSIPLHQLPAHLSSFPRLWPFPRGDLYHWIPVLNRFDNIYELFNKEYGLTDGPQTQPFACRLLEKGDGESPDDISAETLASLKLSAEGDRELIEQILIFTKLLLDCCGNRSLYASSGQINHLLNTTSLSLLRTTLLLSLRLAQRYYSSRSRTPAAAQNSQNLLNSHYAINLDRMQRIAAPFARNALVVSSPASPSFKGKEKATGRVRRSSQLQAADLVTLVKGEGMDDTDWNEWRSISLSYYNEPAAADNAPRSGISDGSGSPTTPTTPAPARRPSNLGPNAASRGPRPAAAEESPSVRSTTDSARNSNQKHVEISVEDVIHTPSYELLRPRLPDLPRNAQYELLHKVRVAKGLGTDAAAREDIVAIRLLGLANLAYVLTESNFQTKIAQPDSEEPRRLQLPYQLTELIHPPGDASDVSLAMSVNVNHGVLFYLLRKAVAQLAEEETEVDFEEEEWREQLFALINSLPSSQQTHRTGEQMVSAGLLGILVDVLTLRTSKAERNHAKVLMFLDTFVYNLRDAFGALVNAKGLDIIADLCDYEVNSSFEHAKSGKSMPSEFKTQMTDYQIPYFQQQTLRWIFKFINHMMSHNIGTHDRVLRNLIDSPQLLNGLRTVLSNARVFGAVVWSGAANILSSFIHNEPTSYAVIAEAGLSKALLEAVTHQPEEPAETSFAPSSNFFESIAAMTIPSGPLATGILPHDEALPAIPQAFGAICLNEKGMRLFQKSGALEKFFDIFVSPEHVKVLDQEGDLPTALGNSFDELVRHHPPLRDAILQCVLKMIPRVCRLCSQRAEMDGAGAKLWKMGKDGELLVAGGRAALVGDQARATTGGEDVEMSGMEGDTHAASSKHDGEVSFNDIVDSEDPKKTIAPTQFISVACRFLRGFFSNTSLCSAFIEKGGLEYAIDFATLPCLPYNLHDHFSFSEELSGVLGMLVEQKPYLALPAIISRIQAATDELRPLLGHNDESSFFSIFTDPSQAEKLANPSGELRSVVDRGTSYVKALVILHTLCPALAGAFQTQLYNHRQTSNLFTQVNLTDAYVKLIDRLGQLQRSCVWEEILLQKHMPEKWELSTRITSLGVGSDEADNVLHINHTDAEVNGTNTSTAPPSSLQRQSTNGSLSSDSEERSAQFQNTRALRYLLSRIPTAINPFFQALGRILLLRRASDPYLKQNAMKVGDQLAKAAMDLLRFEAPRRTPNAKDRYAYWIITLTSVTQLMIDAESMERTYPQTLTLVLQAFKNQGGLAALGDILDTFFDEVKSIAATHGDEEPKNEVGGLFNLSLGGLKLILTFYSRIINAKYVNEALQTTALSSRADRDRDKPDFFLPGQFLVELRTAVVQQVQRLWNSEALEKGTTSIVKTLIEILRVVLDGDSETNAYKRSEKISRRHKVSVRKWSPRSPDALERLSEDFGDADLAREALFRCYDNNAAARDYCDAMKNHPLAERNPIPPEELQLAAAVSGSGRSPSSRDRSTGGTPGERRQDVDALRAALMRHREQAAHREEVQDTANGDVNSDLPVLPSLPPEESSSLSAILGAALASAGAAPAESSSAVVERPSGSVETSSEETSTPDVVTVDDLNDERTTLRKNLIDRSLDVLNVHEDVTFELSDLIAAATSKATDQQSMRAEIGSTLVQSLVSLQMEEDFRPQGKKIGAYAHLLALVLNNDKQDFYSATLDELKESLPMLTSFIKVFQDQKAEEPSSWIGPVLLILEKLLSNDAQPQEIKWKWPEEGVAADDTMIEVPEPVVDSDEKEHLFDAILSVLPRIGKDDGLALSALRSLVILTRSRQLAVRLSDKLNLSKLFTMMKQIAGKTNERMQSAFMLVLRHMVEDDETIRQIMRSDVQAMFESRSGRQIDTSTLPRSASHLILRNPEIFLEVVNEKLMIPHASEQQRSGNQQNAQPLRLKKEDAQPDDQRGTTLPEPVGGDEATGPDTKENNAEPSKNGDKPPLSRMKTADLKHPTVENPDGVIHFLLCELLAYKEVEDIEHPKSSPETAKATTSDVEMANGDGTSSDSSSTAPGAGPSTKSDFKSENHPIYIYRCFILQCLTELLSSYNRAKVEFINFSRKLAPKEATPSKPRSGVLNYLLNSLISIGTLNHGEDTAFRKTYWTSHNATNVIVALVTKTGEQVYDKSRDAKDYEDEPELVYVRKFVLEHALKSFKDAQSSSETLDLKYSRLLSLGNLFNSMLTSKPSLGSTNSHEMVLQSQKQLARIMYEKNFITTLTSAIADVDLNFPNAKRAVKYILKPLKLLTQTAIEISTNSDIAPSSTEEDEISTEASSVSDMDGDDREQTPDLFRNSTLGILQPNQDEDSDSDDDEDDDDEEMYEGDYGEEMDYEADHDDEDVISDDDEEIGPIEGLTGDVGMDVELEIMGADDADELSEDDSEDDDDIEDGEIHGTGDLEAMDAEDGEGDGAEDEWGTEEEDGEEYPGQNEIEDDEGHDHMNVIHIMDDEGAEGLLQRLEEDGLGDLPLPMEGGGDFVDDEIHDEEDDDEDEEEYDEEDIVYEPEFEDDDDVGLEGIVWEREGWGGPIRHEHGLHRAHVHHHRHHHGGNNPWHLFETAHGRDGYPYRTHRSGAQNRNSDDGMNPLLRRDPGGRRSESRSDWIEEMPGSRPRFFPTGGDGGPVSFISNLINTLANGGPGLLPQHQGGGGIQISIGGMHLTGLPPGFPALDRTFPYRTRNTAEPQNRTVRDDPASVVSFNAALTGVRWQEESKILFGNEPLAKAQRIQPAVLRLLVPPALEAQKIRAQKQKEEEEARKAKEEAEKAEREAKDKQEQEEREAREKKEREEREAAEAEEAARRTVEHPGAETEASEPTVEQVQEMEGVEQTQAESTGEDVSEPTPRVVTNIRGREIDITTLGIDLDYLEALPEDLREEVLMQQITQHRSEAADAPVQNEEIEIAEEFLNALPPEMREEILQQEAQDRRRREREEARRRNAATGTGPQAEEMDAASFIASLDPQLRQAVLMDQDEDVLNTLPAHLAAEARSLGRDRRLQQLPHMTRRLTRAEPLEQGDDHAREKKKPRPVIQMLDKAGVATLLRLMFVPQQGTSRQTLNGILHDVCENRQNRAEVVSLLLSILQDGSNDVSAVERSFAHLSIRAKSAPTNPKTPQPLKRTLSGPMPPANSDMSPMMVVQQCLNTLVFLTQHSSHIPWFFLTEHETATGFKSRSAKKGKMKESKASRYPLNALLGLLDRKLVIESSMVMEQLASLLQSITHPLNILLRKDKDKSKPDEEENKPDEEEPAQQSNENESAPAADLTASTSEQPATPGPATGEASVSTSEPAKDTTVDGTEAEKRKTRTLVPPEVPEHNLRLIVNILTARECSAKTFKDTITLITNLSAIPGAKETFGKELIKQAQELGKEILADLDELIAQVTTAKSGTDVQGMALAKFSPASSDQAKLLRVLTALDYLFDPKRAEENKPWASDIEGLPTEQKEDILTTLYENSTFGPLWTKLSECLTAIRDRGNMLNVATILLPLIEVLMVVCKNTTLKDAPLALTKTTSKDIALASPAPESRMENLFFSFTEDHRKILNDLVRNNPKLMSGSFALLVKNSKVLEFDNKRNYFNRKVHARGPTEIRQPHAPLQLSVRRDFVFLDSFKSLYFKSPDEMKYGKLSIRFHGEEGVDAGGVTREWFQVLAKQMFNADYALFNQVASDRTTFHPNPTSEINPEHLMFFRFIGRIIGKALYEGRVLDCHFSRAVYRRMLGKPVSIKDMESIDPQYYNTLVWMLENDITDAIFETFSIERDDFGAKTIIDLVENGRNIPVTEENKQDYVRLVAEWKMIGSVSEQLEYFLQGFHDIVPADLIAIFNEQELELLISGLPDIDVDDWKNNTDYQNYTAAAPQIQWFWRAVRSFDKEERAKLLQFVTGTSKVPLNGFKELEGMNGFSRFNIHRDYGSKDRLPSSHTCFNQLDLPEYESYDSLRSHVLTAITAGSEYFGFA</sequence>
<evidence type="ECO:0000313" key="14">
    <source>
        <dbReference type="EMBL" id="KAF2096815.1"/>
    </source>
</evidence>
<dbReference type="PANTHER" id="PTHR11254">
    <property type="entry name" value="HECT DOMAIN UBIQUITIN-PROTEIN LIGASE"/>
    <property type="match status" value="1"/>
</dbReference>
<keyword evidence="6" id="KW-0808">Transferase</keyword>
<feature type="compositionally biased region" description="Acidic residues" evidence="12">
    <location>
        <begin position="2430"/>
        <end position="2463"/>
    </location>
</feature>
<evidence type="ECO:0000256" key="11">
    <source>
        <dbReference type="PROSITE-ProRule" id="PRU00104"/>
    </source>
</evidence>
<dbReference type="Pfam" id="PF06012">
    <property type="entry name" value="DUF908"/>
    <property type="match status" value="1"/>
</dbReference>
<evidence type="ECO:0000256" key="5">
    <source>
        <dbReference type="ARBA" id="ARBA00022448"/>
    </source>
</evidence>
<dbReference type="InterPro" id="IPR010309">
    <property type="entry name" value="E3_Ub_ligase_DUF908"/>
</dbReference>
<feature type="compositionally biased region" description="Low complexity" evidence="12">
    <location>
        <begin position="1585"/>
        <end position="1596"/>
    </location>
</feature>
<name>A0A9P4I876_9PEZI</name>
<feature type="compositionally biased region" description="Low complexity" evidence="12">
    <location>
        <begin position="1540"/>
        <end position="1553"/>
    </location>
</feature>
<feature type="compositionally biased region" description="Basic and acidic residues" evidence="12">
    <location>
        <begin position="1493"/>
        <end position="1508"/>
    </location>
</feature>
<feature type="compositionally biased region" description="Basic and acidic residues" evidence="12">
    <location>
        <begin position="2616"/>
        <end position="2631"/>
    </location>
</feature>
<dbReference type="SMART" id="SM00119">
    <property type="entry name" value="HECTc"/>
    <property type="match status" value="1"/>
</dbReference>
<accession>A0A9P4I876</accession>
<feature type="region of interest" description="Disordered" evidence="12">
    <location>
        <begin position="277"/>
        <end position="343"/>
    </location>
</feature>
<feature type="compositionally biased region" description="Basic and acidic residues" evidence="12">
    <location>
        <begin position="1959"/>
        <end position="1972"/>
    </location>
</feature>
<dbReference type="InterPro" id="IPR010314">
    <property type="entry name" value="E3_Ub_ligase_DUF913"/>
</dbReference>
<evidence type="ECO:0000256" key="3">
    <source>
        <dbReference type="ARBA" id="ARBA00004906"/>
    </source>
</evidence>
<feature type="compositionally biased region" description="Acidic residues" evidence="12">
    <location>
        <begin position="3261"/>
        <end position="3272"/>
    </location>
</feature>
<dbReference type="InterPro" id="IPR025527">
    <property type="entry name" value="HUWE1/Rev1_UBM"/>
</dbReference>
<feature type="active site" description="Glycyl thioester intermediate" evidence="11">
    <location>
        <position position="3939"/>
    </location>
</feature>
<keyword evidence="15" id="KW-1185">Reference proteome</keyword>
<feature type="region of interest" description="Disordered" evidence="12">
    <location>
        <begin position="1913"/>
        <end position="1979"/>
    </location>
</feature>
<comment type="catalytic activity">
    <reaction evidence="1">
        <text>S-ubiquitinyl-[E2 ubiquitin-conjugating enzyme]-L-cysteine + [acceptor protein]-L-lysine = [E2 ubiquitin-conjugating enzyme]-L-cysteine + N(6)-ubiquitinyl-[acceptor protein]-L-lysine.</text>
        <dbReference type="EC" id="2.3.2.26"/>
    </reaction>
</comment>
<feature type="region of interest" description="Disordered" evidence="12">
    <location>
        <begin position="2289"/>
        <end position="2463"/>
    </location>
</feature>
<dbReference type="PANTHER" id="PTHR11254:SF67">
    <property type="entry name" value="E3 UBIQUITIN-PROTEIN LIGASE HUWE1"/>
    <property type="match status" value="1"/>
</dbReference>
<dbReference type="GO" id="GO:0061630">
    <property type="term" value="F:ubiquitin protein ligase activity"/>
    <property type="evidence" value="ECO:0007669"/>
    <property type="project" value="UniProtKB-EC"/>
</dbReference>
<dbReference type="SUPFAM" id="SSF56204">
    <property type="entry name" value="Hect, E3 ligase catalytic domain"/>
    <property type="match status" value="1"/>
</dbReference>
<evidence type="ECO:0000256" key="1">
    <source>
        <dbReference type="ARBA" id="ARBA00000885"/>
    </source>
</evidence>
<keyword evidence="7 11" id="KW-0833">Ubl conjugation pathway</keyword>
<dbReference type="InterPro" id="IPR000569">
    <property type="entry name" value="HECT_dom"/>
</dbReference>